<sequence length="50" mass="5804">MQSQFEKELLKTLKSIDGTLKRIEKSMNDEEKQHMTICNAVSHAMKGEHE</sequence>
<name>A0A8S5RN53_9VIRU</name>
<accession>A0A8S5RN53</accession>
<organism evidence="1">
    <name type="scientific">virus sp. ctFlR8</name>
    <dbReference type="NCBI Taxonomy" id="2825811"/>
    <lineage>
        <taxon>Viruses</taxon>
    </lineage>
</organism>
<proteinExistence type="predicted"/>
<evidence type="ECO:0000313" key="1">
    <source>
        <dbReference type="EMBL" id="DAE32758.1"/>
    </source>
</evidence>
<dbReference type="EMBL" id="BK059128">
    <property type="protein sequence ID" value="DAE32758.1"/>
    <property type="molecule type" value="Genomic_DNA"/>
</dbReference>
<protein>
    <submittedName>
        <fullName evidence="1">Uncharacterized protein</fullName>
    </submittedName>
</protein>
<reference evidence="1" key="1">
    <citation type="journal article" date="2021" name="Proc. Natl. Acad. Sci. U.S.A.">
        <title>A Catalog of Tens of Thousands of Viruses from Human Metagenomes Reveals Hidden Associations with Chronic Diseases.</title>
        <authorList>
            <person name="Tisza M.J."/>
            <person name="Buck C.B."/>
        </authorList>
    </citation>
    <scope>NUCLEOTIDE SEQUENCE</scope>
    <source>
        <strain evidence="1">CtFlR8</strain>
    </source>
</reference>